<dbReference type="SMART" id="SM00317">
    <property type="entry name" value="SET"/>
    <property type="match status" value="1"/>
</dbReference>
<evidence type="ECO:0000256" key="5">
    <source>
        <dbReference type="ARBA" id="ARBA00022691"/>
    </source>
</evidence>
<keyword evidence="5" id="KW-0949">S-adenosyl-L-methionine</keyword>
<dbReference type="Proteomes" id="UP000647424">
    <property type="component" value="Unassembled WGS sequence"/>
</dbReference>
<dbReference type="GO" id="GO:0032259">
    <property type="term" value="P:methylation"/>
    <property type="evidence" value="ECO:0007669"/>
    <property type="project" value="UniProtKB-KW"/>
</dbReference>
<evidence type="ECO:0000259" key="6">
    <source>
        <dbReference type="PROSITE" id="PS50280"/>
    </source>
</evidence>
<dbReference type="InterPro" id="IPR046341">
    <property type="entry name" value="SET_dom_sf"/>
</dbReference>
<evidence type="ECO:0000259" key="7">
    <source>
        <dbReference type="PROSITE" id="PS50868"/>
    </source>
</evidence>
<dbReference type="InterPro" id="IPR050777">
    <property type="entry name" value="SET2_Histone-Lys_MeTrsfase"/>
</dbReference>
<reference evidence="8" key="1">
    <citation type="submission" date="2020-09" db="EMBL/GenBank/DDBJ databases">
        <title>Genome seq and assembly of Limnohabitants sp.</title>
        <authorList>
            <person name="Chhetri G."/>
        </authorList>
    </citation>
    <scope>NUCLEOTIDE SEQUENCE</scope>
    <source>
        <strain evidence="8">JUR4</strain>
    </source>
</reference>
<dbReference type="Gene3D" id="2.170.270.10">
    <property type="entry name" value="SET domain"/>
    <property type="match status" value="1"/>
</dbReference>
<dbReference type="SUPFAM" id="SSF82199">
    <property type="entry name" value="SET domain"/>
    <property type="match status" value="1"/>
</dbReference>
<evidence type="ECO:0000313" key="9">
    <source>
        <dbReference type="Proteomes" id="UP000647424"/>
    </source>
</evidence>
<comment type="subcellular location">
    <subcellularLocation>
        <location evidence="1">Chromosome</location>
    </subcellularLocation>
</comment>
<feature type="domain" description="Post-SET" evidence="7">
    <location>
        <begin position="106"/>
        <end position="122"/>
    </location>
</feature>
<keyword evidence="4" id="KW-0808">Transferase</keyword>
<keyword evidence="9" id="KW-1185">Reference proteome</keyword>
<sequence length="125" mass="14218">MAAGETVIEYVGELISMAEAIARHPHDPQDPNHTFYFQLDDERVIDAVRDGNDSKWINHSCRPNCEPEEVDGRIFIKTRRPVFRGEELTFDYGLVSDEPMSEALRARYACRCGARKCRGTMLASP</sequence>
<evidence type="ECO:0000256" key="1">
    <source>
        <dbReference type="ARBA" id="ARBA00004286"/>
    </source>
</evidence>
<protein>
    <submittedName>
        <fullName evidence="8">SET domain-containing protein-lysine N-methyltransferase</fullName>
    </submittedName>
</protein>
<keyword evidence="2" id="KW-0158">Chromosome</keyword>
<dbReference type="AlphaFoldDB" id="A0A927FFB3"/>
<evidence type="ECO:0000256" key="3">
    <source>
        <dbReference type="ARBA" id="ARBA00022603"/>
    </source>
</evidence>
<dbReference type="Pfam" id="PF00856">
    <property type="entry name" value="SET"/>
    <property type="match status" value="1"/>
</dbReference>
<evidence type="ECO:0000313" key="8">
    <source>
        <dbReference type="EMBL" id="MBD8049616.1"/>
    </source>
</evidence>
<gene>
    <name evidence="8" type="ORF">IC609_03595</name>
</gene>
<organism evidence="8 9">
    <name type="scientific">Limnohabitans radicicola</name>
    <dbReference type="NCBI Taxonomy" id="2771427"/>
    <lineage>
        <taxon>Bacteria</taxon>
        <taxon>Pseudomonadati</taxon>
        <taxon>Pseudomonadota</taxon>
        <taxon>Betaproteobacteria</taxon>
        <taxon>Burkholderiales</taxon>
        <taxon>Comamonadaceae</taxon>
        <taxon>Limnohabitans</taxon>
    </lineage>
</organism>
<proteinExistence type="predicted"/>
<dbReference type="PANTHER" id="PTHR22884">
    <property type="entry name" value="SET DOMAIN PROTEINS"/>
    <property type="match status" value="1"/>
</dbReference>
<feature type="domain" description="SET" evidence="6">
    <location>
        <begin position="1"/>
        <end position="93"/>
    </location>
</feature>
<evidence type="ECO:0000256" key="4">
    <source>
        <dbReference type="ARBA" id="ARBA00022679"/>
    </source>
</evidence>
<dbReference type="GO" id="GO:0008168">
    <property type="term" value="F:methyltransferase activity"/>
    <property type="evidence" value="ECO:0007669"/>
    <property type="project" value="UniProtKB-KW"/>
</dbReference>
<dbReference type="InterPro" id="IPR001214">
    <property type="entry name" value="SET_dom"/>
</dbReference>
<dbReference type="InterPro" id="IPR003616">
    <property type="entry name" value="Post-SET_dom"/>
</dbReference>
<dbReference type="PROSITE" id="PS50868">
    <property type="entry name" value="POST_SET"/>
    <property type="match status" value="1"/>
</dbReference>
<accession>A0A927FFB3</accession>
<name>A0A927FFB3_9BURK</name>
<dbReference type="EMBL" id="JACYFT010000001">
    <property type="protein sequence ID" value="MBD8049616.1"/>
    <property type="molecule type" value="Genomic_DNA"/>
</dbReference>
<evidence type="ECO:0000256" key="2">
    <source>
        <dbReference type="ARBA" id="ARBA00022454"/>
    </source>
</evidence>
<dbReference type="GO" id="GO:0005694">
    <property type="term" value="C:chromosome"/>
    <property type="evidence" value="ECO:0007669"/>
    <property type="project" value="UniProtKB-SubCell"/>
</dbReference>
<comment type="caution">
    <text evidence="8">The sequence shown here is derived from an EMBL/GenBank/DDBJ whole genome shotgun (WGS) entry which is preliminary data.</text>
</comment>
<keyword evidence="3" id="KW-0489">Methyltransferase</keyword>
<dbReference type="PROSITE" id="PS50280">
    <property type="entry name" value="SET"/>
    <property type="match status" value="1"/>
</dbReference>